<dbReference type="InterPro" id="IPR050428">
    <property type="entry name" value="TCS_sensor_his_kinase"/>
</dbReference>
<protein>
    <recommendedName>
        <fullName evidence="3">histidine kinase</fullName>
        <ecNumber evidence="3">2.7.13.3</ecNumber>
    </recommendedName>
</protein>
<name>A0ABP9R6Z8_9PSEU</name>
<dbReference type="Pfam" id="PF02518">
    <property type="entry name" value="HATPase_c"/>
    <property type="match status" value="1"/>
</dbReference>
<dbReference type="CDD" id="cd00082">
    <property type="entry name" value="HisKA"/>
    <property type="match status" value="1"/>
</dbReference>
<comment type="subcellular location">
    <subcellularLocation>
        <location evidence="2">Cell membrane</location>
    </subcellularLocation>
</comment>
<dbReference type="InterPro" id="IPR005467">
    <property type="entry name" value="His_kinase_dom"/>
</dbReference>
<evidence type="ECO:0000259" key="12">
    <source>
        <dbReference type="PROSITE" id="PS50109"/>
    </source>
</evidence>
<keyword evidence="4" id="KW-0597">Phosphoprotein</keyword>
<evidence type="ECO:0000256" key="6">
    <source>
        <dbReference type="ARBA" id="ARBA00022692"/>
    </source>
</evidence>
<evidence type="ECO:0000256" key="4">
    <source>
        <dbReference type="ARBA" id="ARBA00022553"/>
    </source>
</evidence>
<dbReference type="Proteomes" id="UP001428817">
    <property type="component" value="Unassembled WGS sequence"/>
</dbReference>
<organism evidence="14 15">
    <name type="scientific">Pseudonocardia eucalypti</name>
    <dbReference type="NCBI Taxonomy" id="648755"/>
    <lineage>
        <taxon>Bacteria</taxon>
        <taxon>Bacillati</taxon>
        <taxon>Actinomycetota</taxon>
        <taxon>Actinomycetes</taxon>
        <taxon>Pseudonocardiales</taxon>
        <taxon>Pseudonocardiaceae</taxon>
        <taxon>Pseudonocardia</taxon>
    </lineage>
</organism>
<evidence type="ECO:0000256" key="8">
    <source>
        <dbReference type="ARBA" id="ARBA00022989"/>
    </source>
</evidence>
<dbReference type="SMART" id="SM00304">
    <property type="entry name" value="HAMP"/>
    <property type="match status" value="1"/>
</dbReference>
<dbReference type="SMART" id="SM00387">
    <property type="entry name" value="HATPase_c"/>
    <property type="match status" value="1"/>
</dbReference>
<dbReference type="Pfam" id="PF00672">
    <property type="entry name" value="HAMP"/>
    <property type="match status" value="1"/>
</dbReference>
<sequence length="375" mass="39866">MASRSRRHGLRLRLTVLCTAVAGLVSALLLWLGWLLVGGVVAAVPALPPGTTVRVRDLPVPAEQLGHALADAARADVLRTGLLAFPLVVAAAAVLAYVAVGRVLRPLRQVTGTVRRLSAESLDERIELRGRHGEVTELADSFDAMLDRLHAAFEVQRRFVANASHELRTPLTVMRTEVDVTLADPGADVAELRRMAEVVRAATYRADALVERLLLLARTEAGLAGPSARVDLAALVKPALAAVRGEAEERRLRVSLAVDAAATHGDPALLERVAGNLVENAVRHNVAGGWLRVETGRVDEDWVWLRVSSSGSVVPEEELAGLFEPFRRGARRSGSGSGLGLSIVRAVVSAHRGTVTAEPVEGGGLTVTVKLREAA</sequence>
<accession>A0ABP9R6Z8</accession>
<reference evidence="15" key="1">
    <citation type="journal article" date="2019" name="Int. J. Syst. Evol. Microbiol.">
        <title>The Global Catalogue of Microorganisms (GCM) 10K type strain sequencing project: providing services to taxonomists for standard genome sequencing and annotation.</title>
        <authorList>
            <consortium name="The Broad Institute Genomics Platform"/>
            <consortium name="The Broad Institute Genome Sequencing Center for Infectious Disease"/>
            <person name="Wu L."/>
            <person name="Ma J."/>
        </authorList>
    </citation>
    <scope>NUCLEOTIDE SEQUENCE [LARGE SCALE GENOMIC DNA]</scope>
    <source>
        <strain evidence="15">JCM 18303</strain>
    </source>
</reference>
<dbReference type="SMART" id="SM00388">
    <property type="entry name" value="HisKA"/>
    <property type="match status" value="1"/>
</dbReference>
<keyword evidence="5" id="KW-0808">Transferase</keyword>
<keyword evidence="15" id="KW-1185">Reference proteome</keyword>
<keyword evidence="6 11" id="KW-0812">Transmembrane</keyword>
<dbReference type="PROSITE" id="PS50885">
    <property type="entry name" value="HAMP"/>
    <property type="match status" value="1"/>
</dbReference>
<evidence type="ECO:0000313" key="14">
    <source>
        <dbReference type="EMBL" id="GAA5172253.1"/>
    </source>
</evidence>
<dbReference type="EC" id="2.7.13.3" evidence="3"/>
<keyword evidence="9" id="KW-0902">Two-component regulatory system</keyword>
<dbReference type="InterPro" id="IPR004358">
    <property type="entry name" value="Sig_transdc_His_kin-like_C"/>
</dbReference>
<evidence type="ECO:0000313" key="15">
    <source>
        <dbReference type="Proteomes" id="UP001428817"/>
    </source>
</evidence>
<dbReference type="EMBL" id="BAABJP010000051">
    <property type="protein sequence ID" value="GAA5172253.1"/>
    <property type="molecule type" value="Genomic_DNA"/>
</dbReference>
<dbReference type="SUPFAM" id="SSF47384">
    <property type="entry name" value="Homodimeric domain of signal transducing histidine kinase"/>
    <property type="match status" value="1"/>
</dbReference>
<dbReference type="PANTHER" id="PTHR45436:SF5">
    <property type="entry name" value="SENSOR HISTIDINE KINASE TRCS"/>
    <property type="match status" value="1"/>
</dbReference>
<keyword evidence="8 11" id="KW-1133">Transmembrane helix</keyword>
<dbReference type="Gene3D" id="1.10.287.130">
    <property type="match status" value="1"/>
</dbReference>
<evidence type="ECO:0000256" key="9">
    <source>
        <dbReference type="ARBA" id="ARBA00023012"/>
    </source>
</evidence>
<dbReference type="InterPro" id="IPR036097">
    <property type="entry name" value="HisK_dim/P_sf"/>
</dbReference>
<evidence type="ECO:0000256" key="7">
    <source>
        <dbReference type="ARBA" id="ARBA00022777"/>
    </source>
</evidence>
<feature type="transmembrane region" description="Helical" evidence="11">
    <location>
        <begin position="12"/>
        <end position="37"/>
    </location>
</feature>
<evidence type="ECO:0000256" key="1">
    <source>
        <dbReference type="ARBA" id="ARBA00000085"/>
    </source>
</evidence>
<keyword evidence="7 14" id="KW-0418">Kinase</keyword>
<dbReference type="PROSITE" id="PS50109">
    <property type="entry name" value="HIS_KIN"/>
    <property type="match status" value="1"/>
</dbReference>
<dbReference type="PANTHER" id="PTHR45436">
    <property type="entry name" value="SENSOR HISTIDINE KINASE YKOH"/>
    <property type="match status" value="1"/>
</dbReference>
<dbReference type="PRINTS" id="PR00344">
    <property type="entry name" value="BCTRLSENSOR"/>
</dbReference>
<evidence type="ECO:0000256" key="5">
    <source>
        <dbReference type="ARBA" id="ARBA00022679"/>
    </source>
</evidence>
<feature type="transmembrane region" description="Helical" evidence="11">
    <location>
        <begin position="82"/>
        <end position="100"/>
    </location>
</feature>
<feature type="domain" description="Histidine kinase" evidence="12">
    <location>
        <begin position="162"/>
        <end position="375"/>
    </location>
</feature>
<feature type="domain" description="HAMP" evidence="13">
    <location>
        <begin position="101"/>
        <end position="154"/>
    </location>
</feature>
<dbReference type="InterPro" id="IPR003660">
    <property type="entry name" value="HAMP_dom"/>
</dbReference>
<dbReference type="RefSeq" id="WP_185065153.1">
    <property type="nucleotide sequence ID" value="NZ_BAABJP010000051.1"/>
</dbReference>
<dbReference type="SUPFAM" id="SSF158472">
    <property type="entry name" value="HAMP domain-like"/>
    <property type="match status" value="1"/>
</dbReference>
<proteinExistence type="predicted"/>
<keyword evidence="10 11" id="KW-0472">Membrane</keyword>
<dbReference type="Pfam" id="PF00512">
    <property type="entry name" value="HisKA"/>
    <property type="match status" value="1"/>
</dbReference>
<comment type="caution">
    <text evidence="14">The sequence shown here is derived from an EMBL/GenBank/DDBJ whole genome shotgun (WGS) entry which is preliminary data.</text>
</comment>
<evidence type="ECO:0000256" key="10">
    <source>
        <dbReference type="ARBA" id="ARBA00023136"/>
    </source>
</evidence>
<evidence type="ECO:0000256" key="3">
    <source>
        <dbReference type="ARBA" id="ARBA00012438"/>
    </source>
</evidence>
<comment type="catalytic activity">
    <reaction evidence="1">
        <text>ATP + protein L-histidine = ADP + protein N-phospho-L-histidine.</text>
        <dbReference type="EC" id="2.7.13.3"/>
    </reaction>
</comment>
<dbReference type="CDD" id="cd06225">
    <property type="entry name" value="HAMP"/>
    <property type="match status" value="1"/>
</dbReference>
<evidence type="ECO:0000256" key="2">
    <source>
        <dbReference type="ARBA" id="ARBA00004236"/>
    </source>
</evidence>
<dbReference type="Gene3D" id="6.10.340.10">
    <property type="match status" value="1"/>
</dbReference>
<dbReference type="Gene3D" id="3.30.565.10">
    <property type="entry name" value="Histidine kinase-like ATPase, C-terminal domain"/>
    <property type="match status" value="1"/>
</dbReference>
<evidence type="ECO:0000256" key="11">
    <source>
        <dbReference type="SAM" id="Phobius"/>
    </source>
</evidence>
<dbReference type="InterPro" id="IPR003594">
    <property type="entry name" value="HATPase_dom"/>
</dbReference>
<dbReference type="GO" id="GO:0016301">
    <property type="term" value="F:kinase activity"/>
    <property type="evidence" value="ECO:0007669"/>
    <property type="project" value="UniProtKB-KW"/>
</dbReference>
<dbReference type="SUPFAM" id="SSF55874">
    <property type="entry name" value="ATPase domain of HSP90 chaperone/DNA topoisomerase II/histidine kinase"/>
    <property type="match status" value="1"/>
</dbReference>
<gene>
    <name evidence="14" type="ORF">GCM10023321_71860</name>
</gene>
<dbReference type="InterPro" id="IPR036890">
    <property type="entry name" value="HATPase_C_sf"/>
</dbReference>
<evidence type="ECO:0000259" key="13">
    <source>
        <dbReference type="PROSITE" id="PS50885"/>
    </source>
</evidence>
<dbReference type="InterPro" id="IPR003661">
    <property type="entry name" value="HisK_dim/P_dom"/>
</dbReference>